<keyword evidence="2" id="KW-1185">Reference proteome</keyword>
<dbReference type="InterPro" id="IPR007553">
    <property type="entry name" value="2-thiour_desulf"/>
</dbReference>
<dbReference type="PANTHER" id="PTHR30087">
    <property type="entry name" value="INNER MEMBRANE PROTEIN"/>
    <property type="match status" value="1"/>
</dbReference>
<evidence type="ECO:0000313" key="1">
    <source>
        <dbReference type="EMBL" id="RKQ63218.1"/>
    </source>
</evidence>
<dbReference type="Proteomes" id="UP000280881">
    <property type="component" value="Unassembled WGS sequence"/>
</dbReference>
<dbReference type="OrthoDB" id="9797779at2"/>
<dbReference type="EMBL" id="RBIE01000001">
    <property type="protein sequence ID" value="RKQ63218.1"/>
    <property type="molecule type" value="Genomic_DNA"/>
</dbReference>
<dbReference type="PANTHER" id="PTHR30087:SF1">
    <property type="entry name" value="HYPOTHETICAL CYTOSOLIC PROTEIN"/>
    <property type="match status" value="1"/>
</dbReference>
<dbReference type="Pfam" id="PF04463">
    <property type="entry name" value="2-thiour_desulf"/>
    <property type="match status" value="1"/>
</dbReference>
<evidence type="ECO:0000313" key="2">
    <source>
        <dbReference type="Proteomes" id="UP000280881"/>
    </source>
</evidence>
<name>A0A420W7E9_9BACT</name>
<gene>
    <name evidence="1" type="ORF">C7457_0081</name>
</gene>
<sequence length="165" mass="17844">MGRKVLIVSACLVGFNCKYNGGNNSCSLLEEAFSKGLLIPLCPEQLGGLPTPRPPSKITDGDGFLVLEGKARVLTVDGTCLDVTDNFLRGAYETLRAAEKLGERVVACVLKEKSPSCGVRKIYRFSEDSLKDGMGVTAALLKSKGFKILSSDDTETIKEILRELR</sequence>
<dbReference type="AlphaFoldDB" id="A0A420W7E9"/>
<organism evidence="1 2">
    <name type="scientific">Thermovibrio guaymasensis</name>
    <dbReference type="NCBI Taxonomy" id="240167"/>
    <lineage>
        <taxon>Bacteria</taxon>
        <taxon>Pseudomonadati</taxon>
        <taxon>Aquificota</taxon>
        <taxon>Aquificia</taxon>
        <taxon>Desulfurobacteriales</taxon>
        <taxon>Desulfurobacteriaceae</taxon>
        <taxon>Thermovibrio</taxon>
    </lineage>
</organism>
<dbReference type="RefSeq" id="WP_121169413.1">
    <property type="nucleotide sequence ID" value="NZ_RBIE01000001.1"/>
</dbReference>
<proteinExistence type="predicted"/>
<comment type="caution">
    <text evidence="1">The sequence shown here is derived from an EMBL/GenBank/DDBJ whole genome shotgun (WGS) entry which is preliminary data.</text>
</comment>
<protein>
    <submittedName>
        <fullName evidence="1">Uncharacterized protein YbbK (DUF523 family)</fullName>
    </submittedName>
</protein>
<accession>A0A420W7E9</accession>
<reference evidence="1 2" key="1">
    <citation type="submission" date="2018-10" db="EMBL/GenBank/DDBJ databases">
        <title>Genomic Encyclopedia of Type Strains, Phase IV (KMG-IV): sequencing the most valuable type-strain genomes for metagenomic binning, comparative biology and taxonomic classification.</title>
        <authorList>
            <person name="Goeker M."/>
        </authorList>
    </citation>
    <scope>NUCLEOTIDE SEQUENCE [LARGE SCALE GENOMIC DNA]</scope>
    <source>
        <strain evidence="1 2">DSM 15521</strain>
    </source>
</reference>